<keyword evidence="10" id="KW-1185">Reference proteome</keyword>
<comment type="subcellular location">
    <subcellularLocation>
        <location evidence="1 4">Cell outer membrane</location>
    </subcellularLocation>
</comment>
<feature type="region of interest" description="Disordered" evidence="5">
    <location>
        <begin position="27"/>
        <end position="56"/>
    </location>
</feature>
<evidence type="ECO:0000259" key="8">
    <source>
        <dbReference type="Pfam" id="PF07715"/>
    </source>
</evidence>
<dbReference type="InterPro" id="IPR000531">
    <property type="entry name" value="Beta-barrel_TonB"/>
</dbReference>
<protein>
    <submittedName>
        <fullName evidence="9">DNA, contig: SP664</fullName>
    </submittedName>
</protein>
<dbReference type="InterPro" id="IPR037066">
    <property type="entry name" value="Plug_dom_sf"/>
</dbReference>
<proteinExistence type="inferred from homology"/>
<dbReference type="Gene3D" id="2.40.170.20">
    <property type="entry name" value="TonB-dependent receptor, beta-barrel domain"/>
    <property type="match status" value="1"/>
</dbReference>
<evidence type="ECO:0000256" key="5">
    <source>
        <dbReference type="SAM" id="MobiDB-lite"/>
    </source>
</evidence>
<dbReference type="SUPFAM" id="SSF56935">
    <property type="entry name" value="Porins"/>
    <property type="match status" value="1"/>
</dbReference>
<evidence type="ECO:0000256" key="2">
    <source>
        <dbReference type="ARBA" id="ARBA00023136"/>
    </source>
</evidence>
<dbReference type="RefSeq" id="WP_007407058.1">
    <property type="nucleotide sequence ID" value="NZ_BBJS01000064.1"/>
</dbReference>
<feature type="compositionally biased region" description="Polar residues" evidence="5">
    <location>
        <begin position="27"/>
        <end position="40"/>
    </location>
</feature>
<comment type="similarity">
    <text evidence="4">Belongs to the TonB-dependent receptor family.</text>
</comment>
<dbReference type="GO" id="GO:0009279">
    <property type="term" value="C:cell outer membrane"/>
    <property type="evidence" value="ECO:0007669"/>
    <property type="project" value="UniProtKB-SubCell"/>
</dbReference>
<accession>A0A0C9NHS7</accession>
<dbReference type="InterPro" id="IPR010104">
    <property type="entry name" value="TonB_rcpt_bac"/>
</dbReference>
<dbReference type="PANTHER" id="PTHR40980:SF3">
    <property type="entry name" value="TONB-DEPENDENT RECEPTOR-LIKE BETA-BARREL DOMAIN-CONTAINING PROTEIN"/>
    <property type="match status" value="1"/>
</dbReference>
<dbReference type="EMBL" id="BBJS01000064">
    <property type="protein sequence ID" value="GAN15757.1"/>
    <property type="molecule type" value="Genomic_DNA"/>
</dbReference>
<feature type="compositionally biased region" description="Basic and acidic residues" evidence="5">
    <location>
        <begin position="41"/>
        <end position="56"/>
    </location>
</feature>
<evidence type="ECO:0000313" key="10">
    <source>
        <dbReference type="Proteomes" id="UP000032025"/>
    </source>
</evidence>
<reference evidence="9 10" key="1">
    <citation type="submission" date="2014-08" db="EMBL/GenBank/DDBJ databases">
        <title>Whole genome shotgun sequence of Sphingomonas paucimobilis NBRC 13935.</title>
        <authorList>
            <person name="Hosoyama A."/>
            <person name="Hashimoto M."/>
            <person name="Hosoyama Y."/>
            <person name="Noguchi M."/>
            <person name="Uohara A."/>
            <person name="Ohji S."/>
            <person name="Katano-Makiyama Y."/>
            <person name="Ichikawa N."/>
            <person name="Kimura A."/>
            <person name="Yamazoe A."/>
            <person name="Fujita N."/>
        </authorList>
    </citation>
    <scope>NUCLEOTIDE SEQUENCE [LARGE SCALE GENOMIC DNA]</scope>
    <source>
        <strain evidence="9 10">NBRC 13935</strain>
    </source>
</reference>
<gene>
    <name evidence="9" type="ORF">SP6_64_00120</name>
</gene>
<keyword evidence="4" id="KW-0798">TonB box</keyword>
<feature type="domain" description="TonB-dependent receptor plug" evidence="8">
    <location>
        <begin position="77"/>
        <end position="188"/>
    </location>
</feature>
<dbReference type="Pfam" id="PF00593">
    <property type="entry name" value="TonB_dep_Rec_b-barrel"/>
    <property type="match status" value="1"/>
</dbReference>
<feature type="domain" description="TonB-dependent receptor-like beta-barrel" evidence="7">
    <location>
        <begin position="434"/>
        <end position="916"/>
    </location>
</feature>
<evidence type="ECO:0000256" key="1">
    <source>
        <dbReference type="ARBA" id="ARBA00004442"/>
    </source>
</evidence>
<dbReference type="Pfam" id="PF07715">
    <property type="entry name" value="Plug"/>
    <property type="match status" value="1"/>
</dbReference>
<keyword evidence="6" id="KW-0732">Signal</keyword>
<evidence type="ECO:0000256" key="3">
    <source>
        <dbReference type="ARBA" id="ARBA00023237"/>
    </source>
</evidence>
<keyword evidence="3" id="KW-0998">Cell outer membrane</keyword>
<dbReference type="Gene3D" id="2.170.130.10">
    <property type="entry name" value="TonB-dependent receptor, plug domain"/>
    <property type="match status" value="1"/>
</dbReference>
<dbReference type="PANTHER" id="PTHR40980">
    <property type="entry name" value="PLUG DOMAIN-CONTAINING PROTEIN"/>
    <property type="match status" value="1"/>
</dbReference>
<dbReference type="Proteomes" id="UP000032025">
    <property type="component" value="Unassembled WGS sequence"/>
</dbReference>
<evidence type="ECO:0000256" key="6">
    <source>
        <dbReference type="SAM" id="SignalP"/>
    </source>
</evidence>
<dbReference type="AlphaFoldDB" id="A0A0C9NHS7"/>
<feature type="signal peptide" evidence="6">
    <location>
        <begin position="1"/>
        <end position="24"/>
    </location>
</feature>
<evidence type="ECO:0000259" key="7">
    <source>
        <dbReference type="Pfam" id="PF00593"/>
    </source>
</evidence>
<evidence type="ECO:0000313" key="9">
    <source>
        <dbReference type="EMBL" id="GAN15757.1"/>
    </source>
</evidence>
<sequence>MSIRTLALFTTAITSLGWSMAAAAQNQISDPKPQSDTARSTADRVTERLEKQGKSDAEGDIVVVGTRNAIANSVDTKRASSAQIDVITAEDVSRYPDVNVAESLSRLPGVTIDRTAGGEGAKVSINGIDSRLILTQFNGQPIATTEAGANNRDTGRSFNFRNLAPELIGTVEVYKTSEARLDEGGVGGSIIVNSRLPFELPRNTLSVAANYNVNLRNKERTPRASILYSWYNEDKTFGILASLAYNKSVLGAGSFATRYGPVCNGNGWGGCSNGASGSFNNPALLPMVTSGPALTSSMLVPQFLWMTASQSNSIRTTGYIAVQAKPVDNFEVQGTALRIWGDFSDYTQTFQTDLSVPWNQRNAYDSASAPITRLSSVTTQAAGVTGGAGNFAVRMDEYYKRSKLNTDVYNIRTRWSPGRLDMVLNAGITQATGGSNPEYYLSFYGNTSGSFAFDRNGPSLTLAQSPTDPALFKTRAAGQQAGFVKYAETVDRYQYAKFDGKWNVDLGPVRDVLFGGRVQQHISLNKPTFYNTVFPRTESMAAYQTSVLDPVLWRGLGAGGALRSIVGLTQDSLTKFSEANRSPGNATGNFRDAGNFWNTIEDTYAAYGQVNFETGRLSGDIGLRYAKTVNEQTYRSTLDYEPWYEEQITIKRGYDDWLPSFNAAYELTDDIKLRAAASKVVSRPSFADMSGQVEYSIDRYSSFGPFFGGSGGNPDLKPYRAWRYNAAFEWYFAKGSLFNVDLFINDVQSYIVRKNAFVQVVVPTEAVTFCQQNQSLFCNGKLQRTNTMLINTPFNGSNAQVRGASVGFIGNLIWGFGIQANATVLDQKYGSYTDQFNKAGKLPLPYLSTFSYTISPYYERGPIQARVSYTWRSKYLNTVGTETDAPTYVNAWGQLDAQAAYNVTDRLAVTIAAQNILDATERPTTNGDLPLAWNRYGTRITAGVTFRMF</sequence>
<dbReference type="InterPro" id="IPR012910">
    <property type="entry name" value="Plug_dom"/>
</dbReference>
<dbReference type="InterPro" id="IPR036942">
    <property type="entry name" value="Beta-barrel_TonB_sf"/>
</dbReference>
<keyword evidence="2 4" id="KW-0472">Membrane</keyword>
<feature type="chain" id="PRO_5002200150" evidence="6">
    <location>
        <begin position="25"/>
        <end position="949"/>
    </location>
</feature>
<comment type="caution">
    <text evidence="9">The sequence shown here is derived from an EMBL/GenBank/DDBJ whole genome shotgun (WGS) entry which is preliminary data.</text>
</comment>
<dbReference type="NCBIfam" id="TIGR01782">
    <property type="entry name" value="TonB-Xanth-Caul"/>
    <property type="match status" value="1"/>
</dbReference>
<evidence type="ECO:0000256" key="4">
    <source>
        <dbReference type="RuleBase" id="RU003357"/>
    </source>
</evidence>
<name>A0A0C9NHS7_SPHPI</name>
<organism evidence="9 10">
    <name type="scientific">Sphingomonas paucimobilis NBRC 13935</name>
    <dbReference type="NCBI Taxonomy" id="1219050"/>
    <lineage>
        <taxon>Bacteria</taxon>
        <taxon>Pseudomonadati</taxon>
        <taxon>Pseudomonadota</taxon>
        <taxon>Alphaproteobacteria</taxon>
        <taxon>Sphingomonadales</taxon>
        <taxon>Sphingomonadaceae</taxon>
        <taxon>Sphingomonas</taxon>
    </lineage>
</organism>